<dbReference type="Proteomes" id="UP000265618">
    <property type="component" value="Unassembled WGS sequence"/>
</dbReference>
<gene>
    <name evidence="2" type="ORF">KIPB_005160</name>
</gene>
<evidence type="ECO:0008006" key="4">
    <source>
        <dbReference type="Google" id="ProtNLM"/>
    </source>
</evidence>
<protein>
    <recommendedName>
        <fullName evidence="4">PKD domain-containing protein</fullName>
    </recommendedName>
</protein>
<feature type="non-terminal residue" evidence="2">
    <location>
        <position position="1"/>
    </location>
</feature>
<reference evidence="2 3" key="1">
    <citation type="journal article" date="2018" name="PLoS ONE">
        <title>The draft genome of Kipferlia bialata reveals reductive genome evolution in fornicate parasites.</title>
        <authorList>
            <person name="Tanifuji G."/>
            <person name="Takabayashi S."/>
            <person name="Kume K."/>
            <person name="Takagi M."/>
            <person name="Nakayama T."/>
            <person name="Kamikawa R."/>
            <person name="Inagaki Y."/>
            <person name="Hashimoto T."/>
        </authorList>
    </citation>
    <scope>NUCLEOTIDE SEQUENCE [LARGE SCALE GENOMIC DNA]</scope>
    <source>
        <strain evidence="2">NY0173</strain>
    </source>
</reference>
<dbReference type="InterPro" id="IPR013517">
    <property type="entry name" value="FG-GAP"/>
</dbReference>
<evidence type="ECO:0000313" key="2">
    <source>
        <dbReference type="EMBL" id="GIQ83788.1"/>
    </source>
</evidence>
<dbReference type="EMBL" id="BDIP01001180">
    <property type="protein sequence ID" value="GIQ83788.1"/>
    <property type="molecule type" value="Genomic_DNA"/>
</dbReference>
<dbReference type="InterPro" id="IPR028994">
    <property type="entry name" value="Integrin_alpha_N"/>
</dbReference>
<dbReference type="OrthoDB" id="188207at2759"/>
<dbReference type="Pfam" id="PF14312">
    <property type="entry name" value="FG-GAP_2"/>
    <property type="match status" value="1"/>
</dbReference>
<dbReference type="Gene3D" id="2.130.10.130">
    <property type="entry name" value="Integrin alpha, N-terminal"/>
    <property type="match status" value="1"/>
</dbReference>
<evidence type="ECO:0000256" key="1">
    <source>
        <dbReference type="ARBA" id="ARBA00022729"/>
    </source>
</evidence>
<accession>A0A9K3GHY9</accession>
<proteinExistence type="predicted"/>
<comment type="caution">
    <text evidence="2">The sequence shown here is derived from an EMBL/GenBank/DDBJ whole genome shotgun (WGS) entry which is preliminary data.</text>
</comment>
<dbReference type="PANTHER" id="PTHR36220:SF1">
    <property type="entry name" value="GAMMA TUBULIN COMPLEX COMPONENT C-TERMINAL DOMAIN-CONTAINING PROTEIN"/>
    <property type="match status" value="1"/>
</dbReference>
<evidence type="ECO:0000313" key="3">
    <source>
        <dbReference type="Proteomes" id="UP000265618"/>
    </source>
</evidence>
<name>A0A9K3GHY9_9EUKA</name>
<organism evidence="2 3">
    <name type="scientific">Kipferlia bialata</name>
    <dbReference type="NCBI Taxonomy" id="797122"/>
    <lineage>
        <taxon>Eukaryota</taxon>
        <taxon>Metamonada</taxon>
        <taxon>Carpediemonas-like organisms</taxon>
        <taxon>Kipferlia</taxon>
    </lineage>
</organism>
<keyword evidence="1" id="KW-0732">Signal</keyword>
<dbReference type="PANTHER" id="PTHR36220">
    <property type="entry name" value="UNNAMED PRODUCT"/>
    <property type="match status" value="1"/>
</dbReference>
<sequence length="409" mass="44365">PSEPSRFGFSVAVDGQWAVVGAPEAGIKGIRGAAYLFHRDRDSDPFSLVQTLDTGDIQNAVAFGTAVAIQGDYMLVSAPQGNEGKNSYVFAYQRIDGAWELVQCLVHVEEVTNFPGSGYGVTLSLSMWTDDATGNEYGWLAVGSPNDGDFSGAVYVYGRGHAFGETSDDDKWILETTLTPDESKVWDCSYGDSVLVTQTSLVVGTQTTGNVDVYLNDETVTEGWQIVDYLEVDCLFPLSLSLYMAPRTGDPDDHLDTLVIGCGWWGPNIPDPFSPGDNGAFWVYEREEFSGFSNRPAPFELTQSVYSDPDHGEHYLATSLYVDRDYMLVGAPGGTDAGLAVMDSALVVYKPTGSTPSDKWQQAQVISDYDWDAQLGDVLAVDSDTNTVLAGMSFYDGWTGLVGVLQFDV</sequence>
<keyword evidence="3" id="KW-1185">Reference proteome</keyword>
<dbReference type="AlphaFoldDB" id="A0A9K3GHY9"/>